<dbReference type="AlphaFoldDB" id="A0A7I9V7Z4"/>
<proteinExistence type="predicted"/>
<gene>
    <name evidence="2" type="ORF">nbrc107696_17900</name>
</gene>
<dbReference type="InterPro" id="IPR008613">
    <property type="entry name" value="Excalibur_Ca-bd_domain"/>
</dbReference>
<feature type="domain" description="Excalibur calcium-binding" evidence="1">
    <location>
        <begin position="68"/>
        <end position="125"/>
    </location>
</feature>
<evidence type="ECO:0000313" key="3">
    <source>
        <dbReference type="Proteomes" id="UP000444960"/>
    </source>
</evidence>
<dbReference type="Pfam" id="PF05901">
    <property type="entry name" value="Excalibur"/>
    <property type="match status" value="1"/>
</dbReference>
<evidence type="ECO:0000259" key="1">
    <source>
        <dbReference type="SMART" id="SM00894"/>
    </source>
</evidence>
<protein>
    <recommendedName>
        <fullName evidence="1">Excalibur calcium-binding domain-containing protein</fullName>
    </recommendedName>
</protein>
<sequence length="127" mass="13767">MPRVPDSVLALTYGECKVCRPPIWDYPRPTGPPTISRVITRICTAAAIALTVVAVAPHTDADAAPVKRYANCAALNKDYRHGVARPGGRDVVKGKSKPARGYVVNKAVYQKNTHLDRDKDGVACEKK</sequence>
<dbReference type="EMBL" id="BJOV01000003">
    <property type="protein sequence ID" value="GEE01344.1"/>
    <property type="molecule type" value="Genomic_DNA"/>
</dbReference>
<dbReference type="SMART" id="SM00894">
    <property type="entry name" value="Excalibur"/>
    <property type="match status" value="1"/>
</dbReference>
<organism evidence="2 3">
    <name type="scientific">Gordonia spumicola</name>
    <dbReference type="NCBI Taxonomy" id="589161"/>
    <lineage>
        <taxon>Bacteria</taxon>
        <taxon>Bacillati</taxon>
        <taxon>Actinomycetota</taxon>
        <taxon>Actinomycetes</taxon>
        <taxon>Mycobacteriales</taxon>
        <taxon>Gordoniaceae</taxon>
        <taxon>Gordonia</taxon>
    </lineage>
</organism>
<comment type="caution">
    <text evidence="2">The sequence shown here is derived from an EMBL/GenBank/DDBJ whole genome shotgun (WGS) entry which is preliminary data.</text>
</comment>
<keyword evidence="3" id="KW-1185">Reference proteome</keyword>
<accession>A0A7I9V7Z4</accession>
<dbReference type="OrthoDB" id="2735480at2"/>
<reference evidence="3" key="1">
    <citation type="submission" date="2019-06" db="EMBL/GenBank/DDBJ databases">
        <title>Gordonia isolated from sludge of a wastewater treatment plant.</title>
        <authorList>
            <person name="Tamura T."/>
            <person name="Aoyama K."/>
            <person name="Kang Y."/>
            <person name="Saito S."/>
            <person name="Akiyama N."/>
            <person name="Yazawa K."/>
            <person name="Gonoi T."/>
            <person name="Mikami Y."/>
        </authorList>
    </citation>
    <scope>NUCLEOTIDE SEQUENCE [LARGE SCALE GENOMIC DNA]</scope>
    <source>
        <strain evidence="3">NBRC 107696</strain>
    </source>
</reference>
<evidence type="ECO:0000313" key="2">
    <source>
        <dbReference type="EMBL" id="GEE01344.1"/>
    </source>
</evidence>
<name>A0A7I9V7Z4_9ACTN</name>
<dbReference type="Proteomes" id="UP000444960">
    <property type="component" value="Unassembled WGS sequence"/>
</dbReference>